<feature type="region of interest" description="Disordered" evidence="1">
    <location>
        <begin position="68"/>
        <end position="111"/>
    </location>
</feature>
<dbReference type="Gene3D" id="3.90.1200.10">
    <property type="match status" value="1"/>
</dbReference>
<dbReference type="Pfam" id="PF01636">
    <property type="entry name" value="APH"/>
    <property type="match status" value="1"/>
</dbReference>
<keyword evidence="4" id="KW-1185">Reference proteome</keyword>
<evidence type="ECO:0000313" key="3">
    <source>
        <dbReference type="EMBL" id="WPG98101.1"/>
    </source>
</evidence>
<feature type="compositionally biased region" description="Basic and acidic residues" evidence="1">
    <location>
        <begin position="71"/>
        <end position="102"/>
    </location>
</feature>
<proteinExistence type="predicted"/>
<protein>
    <recommendedName>
        <fullName evidence="2">Aminoglycoside phosphotransferase domain-containing protein</fullName>
    </recommendedName>
</protein>
<dbReference type="Proteomes" id="UP001303373">
    <property type="component" value="Chromosome 1"/>
</dbReference>
<evidence type="ECO:0000259" key="2">
    <source>
        <dbReference type="Pfam" id="PF01636"/>
    </source>
</evidence>
<evidence type="ECO:0000256" key="1">
    <source>
        <dbReference type="SAM" id="MobiDB-lite"/>
    </source>
</evidence>
<accession>A0AAQ3LYZ4</accession>
<gene>
    <name evidence="3" type="ORF">R9X50_00088700</name>
</gene>
<dbReference type="SUPFAM" id="SSF56112">
    <property type="entry name" value="Protein kinase-like (PK-like)"/>
    <property type="match status" value="1"/>
</dbReference>
<dbReference type="InterPro" id="IPR011009">
    <property type="entry name" value="Kinase-like_dom_sf"/>
</dbReference>
<dbReference type="InterPro" id="IPR002575">
    <property type="entry name" value="Aminoglycoside_PTrfase"/>
</dbReference>
<dbReference type="EMBL" id="CP138580">
    <property type="protein sequence ID" value="WPG98101.1"/>
    <property type="molecule type" value="Genomic_DNA"/>
</dbReference>
<organism evidence="3 4">
    <name type="scientific">Acrodontium crateriforme</name>
    <dbReference type="NCBI Taxonomy" id="150365"/>
    <lineage>
        <taxon>Eukaryota</taxon>
        <taxon>Fungi</taxon>
        <taxon>Dikarya</taxon>
        <taxon>Ascomycota</taxon>
        <taxon>Pezizomycotina</taxon>
        <taxon>Dothideomycetes</taxon>
        <taxon>Dothideomycetidae</taxon>
        <taxon>Mycosphaerellales</taxon>
        <taxon>Teratosphaeriaceae</taxon>
        <taxon>Acrodontium</taxon>
    </lineage>
</organism>
<dbReference type="AlphaFoldDB" id="A0AAQ3LYZ4"/>
<reference evidence="3 4" key="1">
    <citation type="submission" date="2023-11" db="EMBL/GenBank/DDBJ databases">
        <title>An acidophilic fungus is an integral part of prey digestion in a carnivorous sundew plant.</title>
        <authorList>
            <person name="Tsai I.J."/>
        </authorList>
    </citation>
    <scope>NUCLEOTIDE SEQUENCE [LARGE SCALE GENOMIC DNA]</scope>
    <source>
        <strain evidence="3">169a</strain>
    </source>
</reference>
<name>A0AAQ3LYZ4_9PEZI</name>
<evidence type="ECO:0000313" key="4">
    <source>
        <dbReference type="Proteomes" id="UP001303373"/>
    </source>
</evidence>
<feature type="domain" description="Aminoglycoside phosphotransferase" evidence="2">
    <location>
        <begin position="18"/>
        <end position="53"/>
    </location>
</feature>
<sequence>MPCRACCLKVSMNDAAGLTLFHPDFHTRNILVEPEDPTVITGIIDWQSAAIEPAFLFDAETPDFAEELPDEEHLNEDRAAVKKQRTAEARLRSNANDSRHPGNETGGSGTA</sequence>